<name>A0A1M5IZE0_9FLAO</name>
<dbReference type="AlphaFoldDB" id="A0A1M5IZE0"/>
<sequence length="150" mass="17580">MPCYTPLWKHIKPLKSHHQLSDQEFETQFSRGDFPPSLFTHEAHLRLAWIYLKKYQLLDACDKVCADISNFDGIHGNGTKFNKTLTVASVKVVHHFMLKTKSPDFKHFLVTHPRLEVAFKELLEQHYSYKVFSNKMAKTTYIEPDLLPFD</sequence>
<accession>A0A1M5IZE0</accession>
<organism evidence="1 2">
    <name type="scientific">Flagellimonas flava</name>
    <dbReference type="NCBI Taxonomy" id="570519"/>
    <lineage>
        <taxon>Bacteria</taxon>
        <taxon>Pseudomonadati</taxon>
        <taxon>Bacteroidota</taxon>
        <taxon>Flavobacteriia</taxon>
        <taxon>Flavobacteriales</taxon>
        <taxon>Flavobacteriaceae</taxon>
        <taxon>Flagellimonas</taxon>
    </lineage>
</organism>
<dbReference type="STRING" id="570519.SAMN04488116_1026"/>
<proteinExistence type="predicted"/>
<dbReference type="RefSeq" id="WP_131819049.1">
    <property type="nucleotide sequence ID" value="NZ_FQWL01000001.1"/>
</dbReference>
<dbReference type="EMBL" id="FQWL01000001">
    <property type="protein sequence ID" value="SHG33708.1"/>
    <property type="molecule type" value="Genomic_DNA"/>
</dbReference>
<gene>
    <name evidence="1" type="ORF">SAMN04488116_1026</name>
</gene>
<protein>
    <submittedName>
        <fullName evidence="1">Uncharacterized protein</fullName>
    </submittedName>
</protein>
<reference evidence="2" key="1">
    <citation type="submission" date="2016-11" db="EMBL/GenBank/DDBJ databases">
        <authorList>
            <person name="Varghese N."/>
            <person name="Submissions S."/>
        </authorList>
    </citation>
    <scope>NUCLEOTIDE SEQUENCE [LARGE SCALE GENOMIC DNA]</scope>
    <source>
        <strain evidence="2">DSM 22638</strain>
    </source>
</reference>
<evidence type="ECO:0000313" key="1">
    <source>
        <dbReference type="EMBL" id="SHG33708.1"/>
    </source>
</evidence>
<evidence type="ECO:0000313" key="2">
    <source>
        <dbReference type="Proteomes" id="UP000184532"/>
    </source>
</evidence>
<keyword evidence="2" id="KW-1185">Reference proteome</keyword>
<dbReference type="Proteomes" id="UP000184532">
    <property type="component" value="Unassembled WGS sequence"/>
</dbReference>
<dbReference type="OrthoDB" id="282517at2"/>